<keyword evidence="3" id="KW-1185">Reference proteome</keyword>
<evidence type="ECO:0000313" key="2">
    <source>
        <dbReference type="EMBL" id="KAJ5710208.1"/>
    </source>
</evidence>
<proteinExistence type="predicted"/>
<feature type="compositionally biased region" description="Basic and acidic residues" evidence="1">
    <location>
        <begin position="147"/>
        <end position="156"/>
    </location>
</feature>
<feature type="region of interest" description="Disordered" evidence="1">
    <location>
        <begin position="262"/>
        <end position="285"/>
    </location>
</feature>
<dbReference type="AlphaFoldDB" id="A0AAD6HEU0"/>
<name>A0AAD6HEU0_9EURO</name>
<reference evidence="2" key="2">
    <citation type="submission" date="2023-01" db="EMBL/GenBank/DDBJ databases">
        <authorList>
            <person name="Petersen C."/>
        </authorList>
    </citation>
    <scope>NUCLEOTIDE SEQUENCE</scope>
    <source>
        <strain evidence="2">IBT 17514</strain>
    </source>
</reference>
<feature type="region of interest" description="Disordered" evidence="1">
    <location>
        <begin position="199"/>
        <end position="220"/>
    </location>
</feature>
<evidence type="ECO:0000256" key="1">
    <source>
        <dbReference type="SAM" id="MobiDB-lite"/>
    </source>
</evidence>
<feature type="region of interest" description="Disordered" evidence="1">
    <location>
        <begin position="130"/>
        <end position="156"/>
    </location>
</feature>
<organism evidence="2 3">
    <name type="scientific">Penicillium malachiteum</name>
    <dbReference type="NCBI Taxonomy" id="1324776"/>
    <lineage>
        <taxon>Eukaryota</taxon>
        <taxon>Fungi</taxon>
        <taxon>Dikarya</taxon>
        <taxon>Ascomycota</taxon>
        <taxon>Pezizomycotina</taxon>
        <taxon>Eurotiomycetes</taxon>
        <taxon>Eurotiomycetidae</taxon>
        <taxon>Eurotiales</taxon>
        <taxon>Aspergillaceae</taxon>
        <taxon>Penicillium</taxon>
    </lineage>
</organism>
<accession>A0AAD6HEU0</accession>
<comment type="caution">
    <text evidence="2">The sequence shown here is derived from an EMBL/GenBank/DDBJ whole genome shotgun (WGS) entry which is preliminary data.</text>
</comment>
<gene>
    <name evidence="2" type="ORF">N7493_009800</name>
</gene>
<reference evidence="2" key="1">
    <citation type="journal article" date="2023" name="IMA Fungus">
        <title>Comparative genomic study of the Penicillium genus elucidates a diverse pangenome and 15 lateral gene transfer events.</title>
        <authorList>
            <person name="Petersen C."/>
            <person name="Sorensen T."/>
            <person name="Nielsen M.R."/>
            <person name="Sondergaard T.E."/>
            <person name="Sorensen J.L."/>
            <person name="Fitzpatrick D.A."/>
            <person name="Frisvad J.C."/>
            <person name="Nielsen K.L."/>
        </authorList>
    </citation>
    <scope>NUCLEOTIDE SEQUENCE</scope>
    <source>
        <strain evidence="2">IBT 17514</strain>
    </source>
</reference>
<protein>
    <submittedName>
        <fullName evidence="2">Uncharacterized protein</fullName>
    </submittedName>
</protein>
<sequence length="305" mass="35058">MKVKDDEVALSSVYFWSQLNNDEFKLSLLRNLGQPESDHTLRLALRSMIRTSSEEAAAQATNSYSITRKRHSLMNTMIPTVRRPCLQRDPWLLHLASLSRCPKFIETSPVQSFLVEAFFATGKTNTAPIKRAKKPCPANESPFKRRREWESDPTMEEKKGYKRARFAENVYHDRDTPVATSSVRPQLEEVPIPQPDIVEDGEALNSPPPAHSTAQRAPTNARMEKAQQRRKLVLHQTKGQACFQRSQPGKPSQRHFYHRAYESTARAATPSGPRPSIEEDEELSNSIYSTRTNEWEFDWNMRHRP</sequence>
<dbReference type="Proteomes" id="UP001215712">
    <property type="component" value="Unassembled WGS sequence"/>
</dbReference>
<evidence type="ECO:0000313" key="3">
    <source>
        <dbReference type="Proteomes" id="UP001215712"/>
    </source>
</evidence>
<dbReference type="EMBL" id="JAQJAN010000017">
    <property type="protein sequence ID" value="KAJ5710208.1"/>
    <property type="molecule type" value="Genomic_DNA"/>
</dbReference>